<protein>
    <submittedName>
        <fullName evidence="2">Uncharacterized protein LOC127749091 isoform X1</fullName>
    </submittedName>
</protein>
<keyword evidence="1" id="KW-1185">Reference proteome</keyword>
<accession>A0A9C6TSQ8</accession>
<proteinExistence type="predicted"/>
<evidence type="ECO:0000313" key="2">
    <source>
        <dbReference type="RefSeq" id="XP_052121751.1"/>
    </source>
</evidence>
<reference evidence="2" key="1">
    <citation type="submission" date="2025-08" db="UniProtKB">
        <authorList>
            <consortium name="RefSeq"/>
        </authorList>
    </citation>
    <scope>IDENTIFICATION</scope>
    <source>
        <tissue evidence="2">Whole organism</tissue>
    </source>
</reference>
<dbReference type="GeneID" id="127749091"/>
<sequence>MPHLKHPENGPKLIGIDFDLSTLGENKIDLLDMKLDGFIKNLKVLVSKKKITSKQDSEGKEILALLKKKDTNETEALLVEILPSMLTCNRFVTVGNGYNAVKIKLSFVETRLSFVIRVNAAGD</sequence>
<dbReference type="RefSeq" id="XP_052121751.1">
    <property type="nucleotide sequence ID" value="XM_052265791.1"/>
</dbReference>
<dbReference type="KEGG" id="foc:127749091"/>
<organism evidence="1 2">
    <name type="scientific">Frankliniella occidentalis</name>
    <name type="common">Western flower thrips</name>
    <name type="synonym">Euthrips occidentalis</name>
    <dbReference type="NCBI Taxonomy" id="133901"/>
    <lineage>
        <taxon>Eukaryota</taxon>
        <taxon>Metazoa</taxon>
        <taxon>Ecdysozoa</taxon>
        <taxon>Arthropoda</taxon>
        <taxon>Hexapoda</taxon>
        <taxon>Insecta</taxon>
        <taxon>Pterygota</taxon>
        <taxon>Neoptera</taxon>
        <taxon>Paraneoptera</taxon>
        <taxon>Thysanoptera</taxon>
        <taxon>Terebrantia</taxon>
        <taxon>Thripoidea</taxon>
        <taxon>Thripidae</taxon>
        <taxon>Frankliniella</taxon>
    </lineage>
</organism>
<name>A0A9C6TSQ8_FRAOC</name>
<evidence type="ECO:0000313" key="1">
    <source>
        <dbReference type="Proteomes" id="UP000504606"/>
    </source>
</evidence>
<dbReference type="AlphaFoldDB" id="A0A9C6TSQ8"/>
<gene>
    <name evidence="2" type="primary">LOC127749091</name>
</gene>
<dbReference type="Proteomes" id="UP000504606">
    <property type="component" value="Unplaced"/>
</dbReference>